<name>A0A2A4K805_HELVI</name>
<dbReference type="PANTHER" id="PTHR23424:SF23">
    <property type="entry name" value="PROTEIN SAAL1"/>
    <property type="match status" value="1"/>
</dbReference>
<protein>
    <recommendedName>
        <fullName evidence="5">Protein SAAL1</fullName>
    </recommendedName>
</protein>
<comment type="caution">
    <text evidence="4">The sequence shown here is derived from an EMBL/GenBank/DDBJ whole genome shotgun (WGS) entry which is preliminary data.</text>
</comment>
<dbReference type="SUPFAM" id="SSF48371">
    <property type="entry name" value="ARM repeat"/>
    <property type="match status" value="1"/>
</dbReference>
<sequence length="422" mass="48084">MKPEKVDDTENSAQVAGDVIGDTAYSERFVLKILLKLANLDTLKEEIKEKAFEDDVCTLWDMTAERDVVLFLQKHDVLKLFNFALPVIEIPRIIEIIVGIIGNMCCQKEVVNVLMKMDGLLNILIDYINTDDSLVLVQLLRLVSACLFLANDDEINIWMDLFVKIEYSSALYFILKNSSHKLLIVTALENLNTLCSYCNTDKFRTQFFTHFVIPEALDSLISGFTEITVNQKELCIKDDLERVLVISLQIALNLVGFDKSQEIYSQSTENVITMINVILKYYEDKLVINKEIDSDLVDIVDSTNTIVNALKINTDPDKYLELSYSLWKAASSIIQSDKNGSSFEENDKEELKEFVAKVKPSLAILICNYLSKCKDEDLLKVLDLIGGDYEDIVSWVKDKELQTNVCNRATNYRTRLKDNVDS</sequence>
<dbReference type="InterPro" id="IPR016024">
    <property type="entry name" value="ARM-type_fold"/>
</dbReference>
<evidence type="ECO:0000256" key="1">
    <source>
        <dbReference type="ARBA" id="ARBA00004123"/>
    </source>
</evidence>
<gene>
    <name evidence="4" type="ORF">B5V51_8039</name>
</gene>
<evidence type="ECO:0000256" key="3">
    <source>
        <dbReference type="ARBA" id="ARBA00038401"/>
    </source>
</evidence>
<accession>A0A2A4K805</accession>
<dbReference type="PANTHER" id="PTHR23424">
    <property type="entry name" value="SERUM AMYLOID A"/>
    <property type="match status" value="1"/>
</dbReference>
<comment type="similarity">
    <text evidence="3">Belongs to the SAAL1 family.</text>
</comment>
<dbReference type="GO" id="GO:0005654">
    <property type="term" value="C:nucleoplasm"/>
    <property type="evidence" value="ECO:0007669"/>
    <property type="project" value="TreeGrafter"/>
</dbReference>
<keyword evidence="2" id="KW-0539">Nucleus</keyword>
<reference evidence="4" key="1">
    <citation type="submission" date="2017-09" db="EMBL/GenBank/DDBJ databases">
        <title>Contemporary evolution of a Lepidopteran species, Heliothis virescens, in response to modern agricultural practices.</title>
        <authorList>
            <person name="Fritz M.L."/>
            <person name="Deyonke A.M."/>
            <person name="Papanicolaou A."/>
            <person name="Micinski S."/>
            <person name="Westbrook J."/>
            <person name="Gould F."/>
        </authorList>
    </citation>
    <scope>NUCLEOTIDE SEQUENCE [LARGE SCALE GENOMIC DNA]</scope>
    <source>
        <strain evidence="4">HvINT-</strain>
        <tissue evidence="4">Whole body</tissue>
    </source>
</reference>
<evidence type="ECO:0000256" key="2">
    <source>
        <dbReference type="ARBA" id="ARBA00023242"/>
    </source>
</evidence>
<comment type="subcellular location">
    <subcellularLocation>
        <location evidence="1">Nucleus</location>
    </subcellularLocation>
</comment>
<proteinExistence type="inferred from homology"/>
<evidence type="ECO:0008006" key="5">
    <source>
        <dbReference type="Google" id="ProtNLM"/>
    </source>
</evidence>
<dbReference type="EMBL" id="NWSH01000036">
    <property type="protein sequence ID" value="PCG80405.1"/>
    <property type="molecule type" value="Genomic_DNA"/>
</dbReference>
<organism evidence="4">
    <name type="scientific">Heliothis virescens</name>
    <name type="common">Tobacco budworm moth</name>
    <dbReference type="NCBI Taxonomy" id="7102"/>
    <lineage>
        <taxon>Eukaryota</taxon>
        <taxon>Metazoa</taxon>
        <taxon>Ecdysozoa</taxon>
        <taxon>Arthropoda</taxon>
        <taxon>Hexapoda</taxon>
        <taxon>Insecta</taxon>
        <taxon>Pterygota</taxon>
        <taxon>Neoptera</taxon>
        <taxon>Endopterygota</taxon>
        <taxon>Lepidoptera</taxon>
        <taxon>Glossata</taxon>
        <taxon>Ditrysia</taxon>
        <taxon>Noctuoidea</taxon>
        <taxon>Noctuidae</taxon>
        <taxon>Heliothinae</taxon>
        <taxon>Heliothis</taxon>
    </lineage>
</organism>
<dbReference type="InterPro" id="IPR052464">
    <property type="entry name" value="Synovial_Prolif_Regulator"/>
</dbReference>
<evidence type="ECO:0000313" key="4">
    <source>
        <dbReference type="EMBL" id="PCG80405.1"/>
    </source>
</evidence>
<dbReference type="AlphaFoldDB" id="A0A2A4K805"/>